<sequence length="605" mass="67113">MQQATQDENSIKIDTPLGKDAVILTRFVYKEALSSLFSLKAEVFSNGRTVKPNELIGKEVTITLELGGHKQRYIHGIIADITALGHRVDSEAAGAEYRDFSLNIVAGAWYMQHKVNSRIFRSLNVLKIVETIAAEHGVKIDAAAKVQAGNYPNYDFKVQYEESDMDFVQRLLEQEGIFYFFEHTKSAHKLILADSAAAYAPNSEAKVPVFTGSLSEPHVHHWQHAVVMAPGKFTQRGYDLKKPMSLPTGDVTKGGLVTGHNNYEVFRYEAESEFHSRSKKIAGIRLDALQRDMQRRQGASNCRSFSIGKTFTITKHDDPAEMGKQYVLTELVLTAAIASQSGANKSGQQTIGNQFYCVPKDVAYRPQLRCAKPIIHGVQTATVTCKGNEEISIDALGRITVKFHWDRSEINDHQSSCPIRVSQNWAGKNWGAFFFPRRDQEVLVEFLNGDPDQPIVIGAVYNSDHMPPYNLPDEKTQSGIKTRSTEKGAAANFNEIRFEDKKGEELLYLHAEKNFELQVENNQTDVIGNDRLTTITGNDNENVKKNRQVAIDGGDTLNVGKKLIIDAGDSITIKTGAASISMKSDGSIDIKGTNITIKGSKLSLN</sequence>
<dbReference type="SUPFAM" id="SSF69349">
    <property type="entry name" value="Phage fibre proteins"/>
    <property type="match status" value="1"/>
</dbReference>
<keyword evidence="7" id="KW-1185">Reference proteome</keyword>
<dbReference type="OrthoDB" id="9762420at2"/>
<feature type="domain" description="Gp5/Type VI secretion system Vgr protein OB-fold" evidence="4">
    <location>
        <begin position="394"/>
        <end position="461"/>
    </location>
</feature>
<dbReference type="NCBIfam" id="TIGR01646">
    <property type="entry name" value="vgr_GE"/>
    <property type="match status" value="1"/>
</dbReference>
<dbReference type="STRING" id="1628148.BI198_09265"/>
<comment type="similarity">
    <text evidence="2">Belongs to the VgrG protein family.</text>
</comment>
<reference evidence="7" key="1">
    <citation type="submission" date="2016-09" db="EMBL/GenBank/DDBJ databases">
        <authorList>
            <person name="Wan X."/>
            <person name="Hou S."/>
        </authorList>
    </citation>
    <scope>NUCLEOTIDE SEQUENCE [LARGE SCALE GENOMIC DNA]</scope>
    <source>
        <strain evidence="7">KH87</strain>
    </source>
</reference>
<dbReference type="RefSeq" id="WP_070049300.1">
    <property type="nucleotide sequence ID" value="NZ_CBCSDO010000004.1"/>
</dbReference>
<evidence type="ECO:0000259" key="5">
    <source>
        <dbReference type="Pfam" id="PF22178"/>
    </source>
</evidence>
<evidence type="ECO:0000313" key="6">
    <source>
        <dbReference type="EMBL" id="OEY69730.1"/>
    </source>
</evidence>
<evidence type="ECO:0000256" key="1">
    <source>
        <dbReference type="ARBA" id="ARBA00004613"/>
    </source>
</evidence>
<feature type="domain" description="Gp5/Type VI secretion system Vgr C-terminal trimerisation" evidence="5">
    <location>
        <begin position="478"/>
        <end position="578"/>
    </location>
</feature>
<dbReference type="PANTHER" id="PTHR32305:SF15">
    <property type="entry name" value="PROTEIN RHSA-RELATED"/>
    <property type="match status" value="1"/>
</dbReference>
<dbReference type="GO" id="GO:0005576">
    <property type="term" value="C:extracellular region"/>
    <property type="evidence" value="ECO:0007669"/>
    <property type="project" value="UniProtKB-SubCell"/>
</dbReference>
<dbReference type="InterPro" id="IPR006533">
    <property type="entry name" value="T6SS_Vgr_RhsGE"/>
</dbReference>
<comment type="subcellular location">
    <subcellularLocation>
        <location evidence="1">Secreted</location>
    </subcellularLocation>
</comment>
<accession>A0A1E7Q6J7</accession>
<evidence type="ECO:0000313" key="7">
    <source>
        <dbReference type="Proteomes" id="UP000242258"/>
    </source>
</evidence>
<dbReference type="Gene3D" id="2.30.110.50">
    <property type="match status" value="1"/>
</dbReference>
<name>A0A1E7Q6J7_9GAMM</name>
<dbReference type="PANTHER" id="PTHR32305">
    <property type="match status" value="1"/>
</dbReference>
<protein>
    <submittedName>
        <fullName evidence="6">Type IV secretion protein Rhs</fullName>
    </submittedName>
</protein>
<evidence type="ECO:0000259" key="4">
    <source>
        <dbReference type="Pfam" id="PF04717"/>
    </source>
</evidence>
<keyword evidence="3" id="KW-0964">Secreted</keyword>
<organism evidence="6 7">
    <name type="scientific">Rheinheimera salexigens</name>
    <dbReference type="NCBI Taxonomy" id="1628148"/>
    <lineage>
        <taxon>Bacteria</taxon>
        <taxon>Pseudomonadati</taxon>
        <taxon>Pseudomonadota</taxon>
        <taxon>Gammaproteobacteria</taxon>
        <taxon>Chromatiales</taxon>
        <taxon>Chromatiaceae</taxon>
        <taxon>Rheinheimera</taxon>
    </lineage>
</organism>
<dbReference type="InterPro" id="IPR006531">
    <property type="entry name" value="Gp5/Vgr_OB"/>
</dbReference>
<evidence type="ECO:0000256" key="3">
    <source>
        <dbReference type="ARBA" id="ARBA00022525"/>
    </source>
</evidence>
<gene>
    <name evidence="6" type="ORF">BI198_09265</name>
</gene>
<dbReference type="Pfam" id="PF05954">
    <property type="entry name" value="Phage_GPD"/>
    <property type="match status" value="1"/>
</dbReference>
<dbReference type="AlphaFoldDB" id="A0A1E7Q6J7"/>
<dbReference type="Gene3D" id="3.55.50.10">
    <property type="entry name" value="Baseplate protein-like domains"/>
    <property type="match status" value="1"/>
</dbReference>
<dbReference type="SUPFAM" id="SSF69279">
    <property type="entry name" value="Phage tail proteins"/>
    <property type="match status" value="2"/>
</dbReference>
<dbReference type="NCBIfam" id="TIGR03361">
    <property type="entry name" value="VI_Rhs_Vgr"/>
    <property type="match status" value="1"/>
</dbReference>
<dbReference type="InterPro" id="IPR017847">
    <property type="entry name" value="T6SS_RhsGE_Vgr_subset"/>
</dbReference>
<evidence type="ECO:0000256" key="2">
    <source>
        <dbReference type="ARBA" id="ARBA00005558"/>
    </source>
</evidence>
<dbReference type="InterPro" id="IPR054030">
    <property type="entry name" value="Gp5_Vgr_C"/>
</dbReference>
<dbReference type="SUPFAM" id="SSF69255">
    <property type="entry name" value="gp5 N-terminal domain-like"/>
    <property type="match status" value="1"/>
</dbReference>
<dbReference type="InterPro" id="IPR037026">
    <property type="entry name" value="Vgr_OB-fold_dom_sf"/>
</dbReference>
<comment type="caution">
    <text evidence="6">The sequence shown here is derived from an EMBL/GenBank/DDBJ whole genome shotgun (WGS) entry which is preliminary data.</text>
</comment>
<dbReference type="InterPro" id="IPR050708">
    <property type="entry name" value="T6SS_VgrG/RHS"/>
</dbReference>
<dbReference type="Gene3D" id="2.40.50.230">
    <property type="entry name" value="Gp5 N-terminal domain"/>
    <property type="match status" value="1"/>
</dbReference>
<dbReference type="EMBL" id="MKEK01000001">
    <property type="protein sequence ID" value="OEY69730.1"/>
    <property type="molecule type" value="Genomic_DNA"/>
</dbReference>
<dbReference type="Proteomes" id="UP000242258">
    <property type="component" value="Unassembled WGS sequence"/>
</dbReference>
<dbReference type="Pfam" id="PF04717">
    <property type="entry name" value="Phage_base_V"/>
    <property type="match status" value="1"/>
</dbReference>
<proteinExistence type="inferred from homology"/>
<dbReference type="Gene3D" id="4.10.220.110">
    <property type="match status" value="1"/>
</dbReference>
<dbReference type="Pfam" id="PF22178">
    <property type="entry name" value="Gp5_trimer_C"/>
    <property type="match status" value="1"/>
</dbReference>